<keyword evidence="2" id="KW-1185">Reference proteome</keyword>
<gene>
    <name evidence="1" type="ORF">LTT95_09775</name>
</gene>
<proteinExistence type="predicted"/>
<evidence type="ECO:0000313" key="1">
    <source>
        <dbReference type="EMBL" id="MCD9097222.1"/>
    </source>
</evidence>
<dbReference type="Gene3D" id="3.40.630.30">
    <property type="match status" value="1"/>
</dbReference>
<dbReference type="RefSeq" id="WP_232136225.1">
    <property type="nucleotide sequence ID" value="NZ_CP089507.1"/>
</dbReference>
<accession>A0ABS8UDZ7</accession>
<dbReference type="Proteomes" id="UP001430360">
    <property type="component" value="Unassembled WGS sequence"/>
</dbReference>
<protein>
    <recommendedName>
        <fullName evidence="3">GNAT family N-acetyltransferase</fullName>
    </recommendedName>
</protein>
<comment type="caution">
    <text evidence="1">The sequence shown here is derived from an EMBL/GenBank/DDBJ whole genome shotgun (WGS) entry which is preliminary data.</text>
</comment>
<dbReference type="InterPro" id="IPR016181">
    <property type="entry name" value="Acyl_CoA_acyltransferase"/>
</dbReference>
<dbReference type="SUPFAM" id="SSF55729">
    <property type="entry name" value="Acyl-CoA N-acyltransferases (Nat)"/>
    <property type="match status" value="1"/>
</dbReference>
<evidence type="ECO:0008006" key="3">
    <source>
        <dbReference type="Google" id="ProtNLM"/>
    </source>
</evidence>
<organism evidence="1 2">
    <name type="scientific">Luteimonas fraxinea</name>
    <dbReference type="NCBI Taxonomy" id="2901869"/>
    <lineage>
        <taxon>Bacteria</taxon>
        <taxon>Pseudomonadati</taxon>
        <taxon>Pseudomonadota</taxon>
        <taxon>Gammaproteobacteria</taxon>
        <taxon>Lysobacterales</taxon>
        <taxon>Lysobacteraceae</taxon>
        <taxon>Luteimonas</taxon>
    </lineage>
</organism>
<sequence length="185" mass="20288">MTSAALTLRAVGCDDADLLFRLMQYYFFEASAWSGERIGADGLFDCRRADVAAAIEDDPHWARLLECEGEVAGFVLVEPLALDDADAAPMHACLQAFAPGATCGPMELADLFVLPAWRRRGLALETVRRLLVPGIGPWLIATFREDAAAHAYWTRTLPRSGLRHEALPDGIDARFRLFAVEAPTD</sequence>
<name>A0ABS8UDZ7_9GAMM</name>
<reference evidence="1" key="2">
    <citation type="journal article" date="2022" name="Syst. Appl. Microbiol.">
        <title>Physiological and genomic characterisation of Luteimonas fraxinea sp. nov., a bacterial species associated with trees tolerant to ash dieback.</title>
        <authorList>
            <person name="Ulrich K."/>
            <person name="Becker R."/>
            <person name="Behrendt U."/>
            <person name="Kube M."/>
            <person name="Schneck V."/>
            <person name="Ulrich A."/>
        </authorList>
    </citation>
    <scope>NUCLEOTIDE SEQUENCE</scope>
    <source>
        <strain evidence="1">A1P009</strain>
    </source>
</reference>
<dbReference type="EMBL" id="JAJQKU010000003">
    <property type="protein sequence ID" value="MCD9097222.1"/>
    <property type="molecule type" value="Genomic_DNA"/>
</dbReference>
<reference evidence="1" key="1">
    <citation type="submission" date="2021-12" db="EMBL/GenBank/DDBJ databases">
        <authorList>
            <person name="Ulrich A."/>
        </authorList>
    </citation>
    <scope>NUCLEOTIDE SEQUENCE</scope>
    <source>
        <strain evidence="1">A1P009</strain>
    </source>
</reference>
<evidence type="ECO:0000313" key="2">
    <source>
        <dbReference type="Proteomes" id="UP001430360"/>
    </source>
</evidence>